<proteinExistence type="predicted"/>
<accession>A0A4Y2AZG4</accession>
<name>A0A4Y2AZG4_ARAVE</name>
<organism evidence="1 2">
    <name type="scientific">Araneus ventricosus</name>
    <name type="common">Orbweaver spider</name>
    <name type="synonym">Epeira ventricosa</name>
    <dbReference type="NCBI Taxonomy" id="182803"/>
    <lineage>
        <taxon>Eukaryota</taxon>
        <taxon>Metazoa</taxon>
        <taxon>Ecdysozoa</taxon>
        <taxon>Arthropoda</taxon>
        <taxon>Chelicerata</taxon>
        <taxon>Arachnida</taxon>
        <taxon>Araneae</taxon>
        <taxon>Araneomorphae</taxon>
        <taxon>Entelegynae</taxon>
        <taxon>Araneoidea</taxon>
        <taxon>Araneidae</taxon>
        <taxon>Araneus</taxon>
    </lineage>
</organism>
<sequence>MEGPGSGQAGSGFETGIHRRFHVYVGRFHIKSYGGGQTFDIVRKRLITARVSSSLYDLGTNYEVRSQNKTCIASKRGVNIMEPDFISKGGNETTVLKQITIT</sequence>
<dbReference type="Proteomes" id="UP000499080">
    <property type="component" value="Unassembled WGS sequence"/>
</dbReference>
<dbReference type="AlphaFoldDB" id="A0A4Y2AZG4"/>
<evidence type="ECO:0000313" key="2">
    <source>
        <dbReference type="Proteomes" id="UP000499080"/>
    </source>
</evidence>
<comment type="caution">
    <text evidence="1">The sequence shown here is derived from an EMBL/GenBank/DDBJ whole genome shotgun (WGS) entry which is preliminary data.</text>
</comment>
<evidence type="ECO:0000313" key="1">
    <source>
        <dbReference type="EMBL" id="GBL85260.1"/>
    </source>
</evidence>
<keyword evidence="2" id="KW-1185">Reference proteome</keyword>
<reference evidence="1 2" key="1">
    <citation type="journal article" date="2019" name="Sci. Rep.">
        <title>Orb-weaving spider Araneus ventricosus genome elucidates the spidroin gene catalogue.</title>
        <authorList>
            <person name="Kono N."/>
            <person name="Nakamura H."/>
            <person name="Ohtoshi R."/>
            <person name="Moran D.A.P."/>
            <person name="Shinohara A."/>
            <person name="Yoshida Y."/>
            <person name="Fujiwara M."/>
            <person name="Mori M."/>
            <person name="Tomita M."/>
            <person name="Arakawa K."/>
        </authorList>
    </citation>
    <scope>NUCLEOTIDE SEQUENCE [LARGE SCALE GENOMIC DNA]</scope>
</reference>
<gene>
    <name evidence="1" type="ORF">AVEN_222728_1</name>
</gene>
<dbReference type="EMBL" id="BGPR01000042">
    <property type="protein sequence ID" value="GBL85260.1"/>
    <property type="molecule type" value="Genomic_DNA"/>
</dbReference>
<protein>
    <submittedName>
        <fullName evidence="1">Uncharacterized protein</fullName>
    </submittedName>
</protein>